<protein>
    <submittedName>
        <fullName evidence="2">Membrane protein</fullName>
    </submittedName>
</protein>
<proteinExistence type="predicted"/>
<evidence type="ECO:0000256" key="1">
    <source>
        <dbReference type="SAM" id="Phobius"/>
    </source>
</evidence>
<accession>A0ABS2PJD5</accession>
<evidence type="ECO:0000313" key="2">
    <source>
        <dbReference type="EMBL" id="MBM7635206.1"/>
    </source>
</evidence>
<keyword evidence="1" id="KW-1133">Transmembrane helix</keyword>
<sequence>MAKKDLENQSLLFVKFPEQSQAYEALSELKKRSQGPEHRIVQAAVVEKSINDDMVYKDGFTTEQEHSNDWFKGGMIGAVVGILGGPFGVLLGGGIGSLIGAVVTGDKINDQSKIIDGKLDGIEAENPFIIALIDENDQRSLDQTFYEIDERIVIRRSKAEDVANEIAESESKA</sequence>
<keyword evidence="1" id="KW-0812">Transmembrane</keyword>
<evidence type="ECO:0000313" key="3">
    <source>
        <dbReference type="Proteomes" id="UP000741863"/>
    </source>
</evidence>
<keyword evidence="3" id="KW-1185">Reference proteome</keyword>
<keyword evidence="1" id="KW-0472">Membrane</keyword>
<dbReference type="EMBL" id="JAFBEC010000031">
    <property type="protein sequence ID" value="MBM7635206.1"/>
    <property type="molecule type" value="Genomic_DNA"/>
</dbReference>
<name>A0ABS2PJD5_9BACL</name>
<organism evidence="2 3">
    <name type="scientific">Geomicrobium sediminis</name>
    <dbReference type="NCBI Taxonomy" id="1347788"/>
    <lineage>
        <taxon>Bacteria</taxon>
        <taxon>Bacillati</taxon>
        <taxon>Bacillota</taxon>
        <taxon>Bacilli</taxon>
        <taxon>Bacillales</taxon>
        <taxon>Geomicrobium</taxon>
    </lineage>
</organism>
<comment type="caution">
    <text evidence="2">The sequence shown here is derived from an EMBL/GenBank/DDBJ whole genome shotgun (WGS) entry which is preliminary data.</text>
</comment>
<feature type="transmembrane region" description="Helical" evidence="1">
    <location>
        <begin position="75"/>
        <end position="103"/>
    </location>
</feature>
<dbReference type="RefSeq" id="WP_204699908.1">
    <property type="nucleotide sequence ID" value="NZ_JAFBEC010000031.1"/>
</dbReference>
<reference evidence="2 3" key="1">
    <citation type="submission" date="2021-01" db="EMBL/GenBank/DDBJ databases">
        <title>Genomic Encyclopedia of Type Strains, Phase IV (KMG-IV): sequencing the most valuable type-strain genomes for metagenomic binning, comparative biology and taxonomic classification.</title>
        <authorList>
            <person name="Goeker M."/>
        </authorList>
    </citation>
    <scope>NUCLEOTIDE SEQUENCE [LARGE SCALE GENOMIC DNA]</scope>
    <source>
        <strain evidence="2 3">DSM 25540</strain>
    </source>
</reference>
<dbReference type="Proteomes" id="UP000741863">
    <property type="component" value="Unassembled WGS sequence"/>
</dbReference>
<gene>
    <name evidence="2" type="ORF">JOD17_004355</name>
</gene>